<dbReference type="InterPro" id="IPR025558">
    <property type="entry name" value="DUF4283"/>
</dbReference>
<dbReference type="AlphaFoldDB" id="A0A1R3IYP9"/>
<evidence type="ECO:0000256" key="1">
    <source>
        <dbReference type="SAM" id="MobiDB-lite"/>
    </source>
</evidence>
<dbReference type="Proteomes" id="UP000188268">
    <property type="component" value="Unassembled WGS sequence"/>
</dbReference>
<dbReference type="Gramene" id="OMO87712">
    <property type="protein sequence ID" value="OMO87712"/>
    <property type="gene ID" value="CCACVL1_08808"/>
</dbReference>
<keyword evidence="4" id="KW-1185">Reference proteome</keyword>
<evidence type="ECO:0000313" key="3">
    <source>
        <dbReference type="EMBL" id="OMO87712.1"/>
    </source>
</evidence>
<dbReference type="EMBL" id="AWWV01009173">
    <property type="protein sequence ID" value="OMO87712.1"/>
    <property type="molecule type" value="Genomic_DNA"/>
</dbReference>
<feature type="region of interest" description="Disordered" evidence="1">
    <location>
        <begin position="1"/>
        <end position="47"/>
    </location>
</feature>
<comment type="caution">
    <text evidence="3">The sequence shown here is derived from an EMBL/GenBank/DDBJ whole genome shotgun (WGS) entry which is preliminary data.</text>
</comment>
<dbReference type="Pfam" id="PF14111">
    <property type="entry name" value="DUF4283"/>
    <property type="match status" value="1"/>
</dbReference>
<feature type="compositionally biased region" description="Basic and acidic residues" evidence="1">
    <location>
        <begin position="22"/>
        <end position="36"/>
    </location>
</feature>
<name>A0A1R3IYP9_COCAP</name>
<organism evidence="3 4">
    <name type="scientific">Corchorus capsularis</name>
    <name type="common">Jute</name>
    <dbReference type="NCBI Taxonomy" id="210143"/>
    <lineage>
        <taxon>Eukaryota</taxon>
        <taxon>Viridiplantae</taxon>
        <taxon>Streptophyta</taxon>
        <taxon>Embryophyta</taxon>
        <taxon>Tracheophyta</taxon>
        <taxon>Spermatophyta</taxon>
        <taxon>Magnoliopsida</taxon>
        <taxon>eudicotyledons</taxon>
        <taxon>Gunneridae</taxon>
        <taxon>Pentapetalae</taxon>
        <taxon>rosids</taxon>
        <taxon>malvids</taxon>
        <taxon>Malvales</taxon>
        <taxon>Malvaceae</taxon>
        <taxon>Grewioideae</taxon>
        <taxon>Apeibeae</taxon>
        <taxon>Corchorus</taxon>
    </lineage>
</organism>
<sequence>MEVKATEPSPQQGLASIPPDKGGTKRGRDVMEKDSGGEDFPPLVKDGKPSAFVSKGLYAATLTIKDEAVASDSEEEGEIHEEYDSDDDVLQIGTEGPLKQLWSLSGTIQLIDLDNGYYCVKFSNSKDYDYVFTGGPWVITDHCLTVRRWTPYFRFDEATIDKVATWIRLPLMPIEFYDDWILRKIADLLGSLFVLTRPLHRHLVGNLRGSVLK</sequence>
<proteinExistence type="predicted"/>
<protein>
    <recommendedName>
        <fullName evidence="2">DUF4283 domain-containing protein</fullName>
    </recommendedName>
</protein>
<gene>
    <name evidence="3" type="ORF">CCACVL1_08808</name>
</gene>
<dbReference type="STRING" id="210143.A0A1R3IYP9"/>
<reference evidence="3 4" key="1">
    <citation type="submission" date="2013-09" db="EMBL/GenBank/DDBJ databases">
        <title>Corchorus capsularis genome sequencing.</title>
        <authorList>
            <person name="Alam M."/>
            <person name="Haque M.S."/>
            <person name="Islam M.S."/>
            <person name="Emdad E.M."/>
            <person name="Islam M.M."/>
            <person name="Ahmed B."/>
            <person name="Halim A."/>
            <person name="Hossen Q.M.M."/>
            <person name="Hossain M.Z."/>
            <person name="Ahmed R."/>
            <person name="Khan M.M."/>
            <person name="Islam R."/>
            <person name="Rashid M.M."/>
            <person name="Khan S.A."/>
            <person name="Rahman M.S."/>
            <person name="Alam M."/>
        </authorList>
    </citation>
    <scope>NUCLEOTIDE SEQUENCE [LARGE SCALE GENOMIC DNA]</scope>
    <source>
        <strain evidence="4">cv. CVL-1</strain>
        <tissue evidence="3">Whole seedling</tissue>
    </source>
</reference>
<dbReference type="OrthoDB" id="995141at2759"/>
<evidence type="ECO:0000259" key="2">
    <source>
        <dbReference type="Pfam" id="PF14111"/>
    </source>
</evidence>
<accession>A0A1R3IYP9</accession>
<feature type="domain" description="DUF4283" evidence="2">
    <location>
        <begin position="98"/>
        <end position="157"/>
    </location>
</feature>
<dbReference type="PANTHER" id="PTHR31286">
    <property type="entry name" value="GLYCINE-RICH CELL WALL STRUCTURAL PROTEIN 1.8-LIKE"/>
    <property type="match status" value="1"/>
</dbReference>
<evidence type="ECO:0000313" key="4">
    <source>
        <dbReference type="Proteomes" id="UP000188268"/>
    </source>
</evidence>
<dbReference type="PANTHER" id="PTHR31286:SF99">
    <property type="entry name" value="DUF4283 DOMAIN-CONTAINING PROTEIN"/>
    <property type="match status" value="1"/>
</dbReference>
<dbReference type="InterPro" id="IPR040256">
    <property type="entry name" value="At4g02000-like"/>
</dbReference>